<evidence type="ECO:0000313" key="2">
    <source>
        <dbReference type="EMBL" id="MBB6626101.1"/>
    </source>
</evidence>
<accession>A0A7X0RD78</accession>
<dbReference type="InterPro" id="IPR011009">
    <property type="entry name" value="Kinase-like_dom_sf"/>
</dbReference>
<proteinExistence type="predicted"/>
<name>A0A7X0RD78_9ACTN</name>
<evidence type="ECO:0000313" key="3">
    <source>
        <dbReference type="Proteomes" id="UP000523955"/>
    </source>
</evidence>
<dbReference type="AlphaFoldDB" id="A0A7X0RD78"/>
<evidence type="ECO:0000259" key="1">
    <source>
        <dbReference type="Pfam" id="PF01636"/>
    </source>
</evidence>
<dbReference type="SUPFAM" id="SSF56112">
    <property type="entry name" value="Protein kinase-like (PK-like)"/>
    <property type="match status" value="1"/>
</dbReference>
<reference evidence="2 3" key="1">
    <citation type="submission" date="2020-08" db="EMBL/GenBank/DDBJ databases">
        <authorList>
            <person name="Seo M.-J."/>
        </authorList>
    </citation>
    <scope>NUCLEOTIDE SEQUENCE [LARGE SCALE GENOMIC DNA]</scope>
    <source>
        <strain evidence="2 3">KIGAM211</strain>
    </source>
</reference>
<dbReference type="GO" id="GO:0016740">
    <property type="term" value="F:transferase activity"/>
    <property type="evidence" value="ECO:0007669"/>
    <property type="project" value="UniProtKB-KW"/>
</dbReference>
<comment type="caution">
    <text evidence="2">The sequence shown here is derived from an EMBL/GenBank/DDBJ whole genome shotgun (WGS) entry which is preliminary data.</text>
</comment>
<sequence length="261" mass="29296">MERAAATNELHRPVEVTGETVVRPATPASATVHAFLRHLGAQGLTSVPEPLALDGETETLRFIPGDSGGDGWRHQHDERGLRSAARLLRELHDASVGWVPPDGAVFVPPADDERDPDPSYGDEVVFCQGDPGPWNFVWHDREAVALLDWDFLHPGRRVDDVAYALIWFAPLRDDDDCLVWHHFPELPDRRARVEAFLDAYGWAGDLDVAEAAIQRRWRTVATLRALAEAGVEPQRTWVEEGSIGDELAEIRWIEDNRRLLD</sequence>
<dbReference type="InterPro" id="IPR002575">
    <property type="entry name" value="Aminoglycoside_PTrfase"/>
</dbReference>
<protein>
    <submittedName>
        <fullName evidence="2">Aminoglycoside phosphotransferase family protein</fullName>
    </submittedName>
</protein>
<keyword evidence="2" id="KW-0808">Transferase</keyword>
<gene>
    <name evidence="2" type="ORF">H5V45_02090</name>
</gene>
<organism evidence="2 3">
    <name type="scientific">Nocardioides luti</name>
    <dbReference type="NCBI Taxonomy" id="2761101"/>
    <lineage>
        <taxon>Bacteria</taxon>
        <taxon>Bacillati</taxon>
        <taxon>Actinomycetota</taxon>
        <taxon>Actinomycetes</taxon>
        <taxon>Propionibacteriales</taxon>
        <taxon>Nocardioidaceae</taxon>
        <taxon>Nocardioides</taxon>
    </lineage>
</organism>
<dbReference type="Proteomes" id="UP000523955">
    <property type="component" value="Unassembled WGS sequence"/>
</dbReference>
<dbReference type="EMBL" id="JACKXE010000001">
    <property type="protein sequence ID" value="MBB6626101.1"/>
    <property type="molecule type" value="Genomic_DNA"/>
</dbReference>
<feature type="domain" description="Aminoglycoside phosphotransferase" evidence="1">
    <location>
        <begin position="21"/>
        <end position="102"/>
    </location>
</feature>
<dbReference type="Gene3D" id="3.90.1200.10">
    <property type="match status" value="1"/>
</dbReference>
<dbReference type="Pfam" id="PF01636">
    <property type="entry name" value="APH"/>
    <property type="match status" value="1"/>
</dbReference>
<keyword evidence="3" id="KW-1185">Reference proteome</keyword>